<dbReference type="PROSITE" id="PS00786">
    <property type="entry name" value="5_NUCLEOTIDASE_2"/>
    <property type="match status" value="1"/>
</dbReference>
<feature type="domain" description="5'-Nucleotidase C-terminal" evidence="2">
    <location>
        <begin position="372"/>
        <end position="556"/>
    </location>
</feature>
<name>A0ABY3PT09_9CYAN</name>
<dbReference type="EMBL" id="CP063845">
    <property type="protein sequence ID" value="UFP96840.1"/>
    <property type="molecule type" value="Genomic_DNA"/>
</dbReference>
<keyword evidence="1" id="KW-0378">Hydrolase</keyword>
<dbReference type="InterPro" id="IPR006179">
    <property type="entry name" value="5_nucleotidase/apyrase"/>
</dbReference>
<dbReference type="Pfam" id="PF02872">
    <property type="entry name" value="5_nucleotid_C"/>
    <property type="match status" value="1"/>
</dbReference>
<feature type="chain" id="PRO_5044996183" evidence="1">
    <location>
        <begin position="27"/>
        <end position="602"/>
    </location>
</feature>
<evidence type="ECO:0000256" key="1">
    <source>
        <dbReference type="RuleBase" id="RU362119"/>
    </source>
</evidence>
<dbReference type="InterPro" id="IPR036907">
    <property type="entry name" value="5'-Nucleotdase_C_sf"/>
</dbReference>
<accession>A0ABY3PT09</accession>
<sequence>MVRVYRLICVGLLAAVVLGTASPLPAARAADTFELTLLHNNDGESALLSSPVEIEEGGETVEVGGVARFARVVRKLRREGSSCPAKGVLLISSGDNFLAGPQFNASLEKGIPFYDTLALDLLRYDASAIGNHEFDFGPDTLADFIRGFKNPPAFVTANLDFSAEPKLNALVKRGRISKSSVVNVCGQRFGIVGATTPLLGSISSPRDVKIDPDVVGTVQAEIDVLLAQGINKIIFTSHLQSVEEDLALIPQLQGIDIAIAGGGDELLANPDTPLLPGDAELVAGSYPLTAADKDGKSVPIITTTGSYRYVGKLVASFDAAGNVVSLDANRSGPVRVIAKSRSFPDGVVPDPLVQELVTRPVQAAVDDLAANVIGQSEVALDGLRTNVRTIETNQGNLVGDALLWQANQLAAGFGAPTADVALQNGGGMRDDEVVPPGNITELKTFDILPFSNFVCIVPQISAAQFKEILENAVSRVELTDGRFAQIAGFRYTWDATGTAQVIDETTGQITTPGTRVKEVVLANGTVLVQNGQVVAGAPAVNIATIDFLARNGDQYPFNGVPFTNLAVSYQQALLNYITGNLSGVVTSSQYPEGGSGRITRLN</sequence>
<evidence type="ECO:0000259" key="2">
    <source>
        <dbReference type="Pfam" id="PF02872"/>
    </source>
</evidence>
<feature type="signal peptide" evidence="1">
    <location>
        <begin position="1"/>
        <end position="26"/>
    </location>
</feature>
<keyword evidence="1" id="KW-0547">Nucleotide-binding</keyword>
<proteinExistence type="inferred from homology"/>
<organism evidence="3 4">
    <name type="scientific">Gloeobacter morelensis MG652769</name>
    <dbReference type="NCBI Taxonomy" id="2781736"/>
    <lineage>
        <taxon>Bacteria</taxon>
        <taxon>Bacillati</taxon>
        <taxon>Cyanobacteriota</taxon>
        <taxon>Cyanophyceae</taxon>
        <taxon>Gloeobacterales</taxon>
        <taxon>Gloeobacteraceae</taxon>
        <taxon>Gloeobacter</taxon>
        <taxon>Gloeobacter morelensis</taxon>
    </lineage>
</organism>
<comment type="similarity">
    <text evidence="1">Belongs to the 5'-nucleotidase family.</text>
</comment>
<keyword evidence="1" id="KW-0732">Signal</keyword>
<dbReference type="PANTHER" id="PTHR11575:SF24">
    <property type="entry name" value="5'-NUCLEOTIDASE"/>
    <property type="match status" value="1"/>
</dbReference>
<dbReference type="Gene3D" id="3.90.780.10">
    <property type="entry name" value="5'-Nucleotidase, C-terminal domain"/>
    <property type="match status" value="1"/>
</dbReference>
<evidence type="ECO:0000313" key="3">
    <source>
        <dbReference type="EMBL" id="UFP96840.1"/>
    </source>
</evidence>
<dbReference type="SUPFAM" id="SSF56300">
    <property type="entry name" value="Metallo-dependent phosphatases"/>
    <property type="match status" value="1"/>
</dbReference>
<protein>
    <submittedName>
        <fullName evidence="3">Bifunctional metallophosphatase/5'-nucleotidase</fullName>
    </submittedName>
</protein>
<gene>
    <name evidence="3" type="ORF">ISF26_11795</name>
</gene>
<dbReference type="Gene3D" id="3.60.21.10">
    <property type="match status" value="1"/>
</dbReference>
<dbReference type="InterPro" id="IPR006146">
    <property type="entry name" value="5'-Nucleotdase_CS"/>
</dbReference>
<dbReference type="PRINTS" id="PR01607">
    <property type="entry name" value="APYRASEFAMLY"/>
</dbReference>
<evidence type="ECO:0000313" key="4">
    <source>
        <dbReference type="Proteomes" id="UP001054846"/>
    </source>
</evidence>
<dbReference type="SUPFAM" id="SSF55816">
    <property type="entry name" value="5'-nucleotidase (syn. UDP-sugar hydrolase), C-terminal domain"/>
    <property type="match status" value="1"/>
</dbReference>
<dbReference type="InterPro" id="IPR029052">
    <property type="entry name" value="Metallo-depent_PP-like"/>
</dbReference>
<dbReference type="PANTHER" id="PTHR11575">
    <property type="entry name" value="5'-NUCLEOTIDASE-RELATED"/>
    <property type="match status" value="1"/>
</dbReference>
<keyword evidence="4" id="KW-1185">Reference proteome</keyword>
<reference evidence="3 4" key="1">
    <citation type="journal article" date="2021" name="Genome Biol. Evol.">
        <title>Complete Genome Sequencing of a Novel Gloeobacter Species from a Waterfall Cave in Mexico.</title>
        <authorList>
            <person name="Saw J.H."/>
            <person name="Cardona T."/>
            <person name="Montejano G."/>
        </authorList>
    </citation>
    <scope>NUCLEOTIDE SEQUENCE [LARGE SCALE GENOMIC DNA]</scope>
    <source>
        <strain evidence="3">MG652769</strain>
    </source>
</reference>
<dbReference type="Proteomes" id="UP001054846">
    <property type="component" value="Chromosome"/>
</dbReference>
<dbReference type="InterPro" id="IPR008334">
    <property type="entry name" value="5'-Nucleotdase_C"/>
</dbReference>